<accession>A0AAD7EIE2</accession>
<dbReference type="AlphaFoldDB" id="A0AAD7EIE2"/>
<dbReference type="Proteomes" id="UP001218218">
    <property type="component" value="Unassembled WGS sequence"/>
</dbReference>
<evidence type="ECO:0000256" key="1">
    <source>
        <dbReference type="SAM" id="MobiDB-lite"/>
    </source>
</evidence>
<keyword evidence="3" id="KW-1185">Reference proteome</keyword>
<evidence type="ECO:0000313" key="3">
    <source>
        <dbReference type="Proteomes" id="UP001218218"/>
    </source>
</evidence>
<feature type="region of interest" description="Disordered" evidence="1">
    <location>
        <begin position="49"/>
        <end position="108"/>
    </location>
</feature>
<feature type="compositionally biased region" description="Polar residues" evidence="1">
    <location>
        <begin position="49"/>
        <end position="59"/>
    </location>
</feature>
<protein>
    <submittedName>
        <fullName evidence="2">Uncharacterized protein</fullName>
    </submittedName>
</protein>
<feature type="non-terminal residue" evidence="2">
    <location>
        <position position="1"/>
    </location>
</feature>
<comment type="caution">
    <text evidence="2">The sequence shown here is derived from an EMBL/GenBank/DDBJ whole genome shotgun (WGS) entry which is preliminary data.</text>
</comment>
<evidence type="ECO:0000313" key="2">
    <source>
        <dbReference type="EMBL" id="KAJ7327953.1"/>
    </source>
</evidence>
<dbReference type="EMBL" id="JARIHO010000040">
    <property type="protein sequence ID" value="KAJ7327953.1"/>
    <property type="molecule type" value="Genomic_DNA"/>
</dbReference>
<feature type="compositionally biased region" description="Low complexity" evidence="1">
    <location>
        <begin position="92"/>
        <end position="104"/>
    </location>
</feature>
<proteinExistence type="predicted"/>
<organism evidence="2 3">
    <name type="scientific">Mycena albidolilacea</name>
    <dbReference type="NCBI Taxonomy" id="1033008"/>
    <lineage>
        <taxon>Eukaryota</taxon>
        <taxon>Fungi</taxon>
        <taxon>Dikarya</taxon>
        <taxon>Basidiomycota</taxon>
        <taxon>Agaricomycotina</taxon>
        <taxon>Agaricomycetes</taxon>
        <taxon>Agaricomycetidae</taxon>
        <taxon>Agaricales</taxon>
        <taxon>Marasmiineae</taxon>
        <taxon>Mycenaceae</taxon>
        <taxon>Mycena</taxon>
    </lineage>
</organism>
<reference evidence="2" key="1">
    <citation type="submission" date="2023-03" db="EMBL/GenBank/DDBJ databases">
        <title>Massive genome expansion in bonnet fungi (Mycena s.s.) driven by repeated elements and novel gene families across ecological guilds.</title>
        <authorList>
            <consortium name="Lawrence Berkeley National Laboratory"/>
            <person name="Harder C.B."/>
            <person name="Miyauchi S."/>
            <person name="Viragh M."/>
            <person name="Kuo A."/>
            <person name="Thoen E."/>
            <person name="Andreopoulos B."/>
            <person name="Lu D."/>
            <person name="Skrede I."/>
            <person name="Drula E."/>
            <person name="Henrissat B."/>
            <person name="Morin E."/>
            <person name="Kohler A."/>
            <person name="Barry K."/>
            <person name="LaButti K."/>
            <person name="Morin E."/>
            <person name="Salamov A."/>
            <person name="Lipzen A."/>
            <person name="Mereny Z."/>
            <person name="Hegedus B."/>
            <person name="Baldrian P."/>
            <person name="Stursova M."/>
            <person name="Weitz H."/>
            <person name="Taylor A."/>
            <person name="Grigoriev I.V."/>
            <person name="Nagy L.G."/>
            <person name="Martin F."/>
            <person name="Kauserud H."/>
        </authorList>
    </citation>
    <scope>NUCLEOTIDE SEQUENCE</scope>
    <source>
        <strain evidence="2">CBHHK002</strain>
    </source>
</reference>
<name>A0AAD7EIE2_9AGAR</name>
<sequence>TQTVPARDVFHNVQSAICPLIAGIQTQEQVTDLIQSLETLQYSQKLQEAQQEQIRNPSAISHEGRPRTARITNAREGQQRGGGVTRATRTNVEVASEPASPSAPKKSRVGRSYKCSLCRQGHNRLNCPLGPQNISVQLSDILLSQAWQLCLA</sequence>
<gene>
    <name evidence="2" type="ORF">DFH08DRAFT_710016</name>
</gene>